<sequence length="466" mass="51444">MRNGAVIETKDVVVAGLSDLLDQALQWRCLTSTSILHSRLLRTSLFSHPHLLTKLFLSYSSTLPRTRIANLLISTICYSLNPPPYNALISSLSRHHFPSSALQTLSFTHRLGARLDSYTLCSSLLAASSPRATCVGEQLHAFSVKSGCMSSVFVGGALIGFYSKMSHLVCARKVFDEMPLRNTICVNTLLNGYIESQNWPEGLLLAHEMFGFGLYPDECTLSGILRISAETTDITIGIEAHAYFLRRIDNFVDDLCLQSSLVEMYGRCGLTSKARQVFDQCNKKRSDVVLWTSMINAYGRNGMFDAVIMCFNEMLDEGIEPDEIAFLAVLSACRHAGEVATGLNYLQSMRKNYGMVAKAEHYGCVIDMLCRAGEVEKAWEIANTTSGIGVSVWGALLSACKDSGNVGIGELAAKRAHELDPDNVGIFVELSNLYARVGMWVEIEEVRELMKQRGLKKDSGSSRLDR</sequence>
<dbReference type="SUPFAM" id="SSF48452">
    <property type="entry name" value="TPR-like"/>
    <property type="match status" value="1"/>
</dbReference>
<protein>
    <submittedName>
        <fullName evidence="4 5">Pentatricopeptide repeat-containing protein At3g13770, mitochondrial</fullName>
    </submittedName>
</protein>
<dbReference type="RefSeq" id="XP_039127128.1">
    <property type="nucleotide sequence ID" value="XM_039271194.1"/>
</dbReference>
<feature type="repeat" description="PPR" evidence="2">
    <location>
        <begin position="182"/>
        <end position="216"/>
    </location>
</feature>
<keyword evidence="3" id="KW-1185">Reference proteome</keyword>
<accession>A0AB40BIE5</accession>
<keyword evidence="1" id="KW-0677">Repeat</keyword>
<dbReference type="Gene3D" id="1.25.40.10">
    <property type="entry name" value="Tetratricopeptide repeat domain"/>
    <property type="match status" value="2"/>
</dbReference>
<dbReference type="InterPro" id="IPR011990">
    <property type="entry name" value="TPR-like_helical_dom_sf"/>
</dbReference>
<name>A0AB40BIE5_DIOCR</name>
<organism evidence="3 5">
    <name type="scientific">Dioscorea cayennensis subsp. rotundata</name>
    <name type="common">White Guinea yam</name>
    <name type="synonym">Dioscorea rotundata</name>
    <dbReference type="NCBI Taxonomy" id="55577"/>
    <lineage>
        <taxon>Eukaryota</taxon>
        <taxon>Viridiplantae</taxon>
        <taxon>Streptophyta</taxon>
        <taxon>Embryophyta</taxon>
        <taxon>Tracheophyta</taxon>
        <taxon>Spermatophyta</taxon>
        <taxon>Magnoliopsida</taxon>
        <taxon>Liliopsida</taxon>
        <taxon>Dioscoreales</taxon>
        <taxon>Dioscoreaceae</taxon>
        <taxon>Dioscorea</taxon>
    </lineage>
</organism>
<dbReference type="GeneID" id="120263329"/>
<dbReference type="GO" id="GO:0009451">
    <property type="term" value="P:RNA modification"/>
    <property type="evidence" value="ECO:0007669"/>
    <property type="project" value="InterPro"/>
</dbReference>
<reference evidence="4 5" key="1">
    <citation type="submission" date="2025-04" db="UniProtKB">
        <authorList>
            <consortium name="RefSeq"/>
        </authorList>
    </citation>
    <scope>IDENTIFICATION</scope>
</reference>
<gene>
    <name evidence="4 5" type="primary">LOC120263329</name>
</gene>
<dbReference type="PANTHER" id="PTHR47926:SF386">
    <property type="entry name" value="PENTATRICOPEPTIDE REPEAT-CONTAINING PROTEIN"/>
    <property type="match status" value="1"/>
</dbReference>
<dbReference type="GO" id="GO:0003723">
    <property type="term" value="F:RNA binding"/>
    <property type="evidence" value="ECO:0007669"/>
    <property type="project" value="InterPro"/>
</dbReference>
<dbReference type="RefSeq" id="XP_039127132.1">
    <property type="nucleotide sequence ID" value="XM_039271198.1"/>
</dbReference>
<evidence type="ECO:0000256" key="1">
    <source>
        <dbReference type="ARBA" id="ARBA00022737"/>
    </source>
</evidence>
<proteinExistence type="predicted"/>
<evidence type="ECO:0000256" key="2">
    <source>
        <dbReference type="PROSITE-ProRule" id="PRU00708"/>
    </source>
</evidence>
<dbReference type="InterPro" id="IPR046848">
    <property type="entry name" value="E_motif"/>
</dbReference>
<dbReference type="NCBIfam" id="TIGR00756">
    <property type="entry name" value="PPR"/>
    <property type="match status" value="2"/>
</dbReference>
<evidence type="ECO:0000313" key="4">
    <source>
        <dbReference type="RefSeq" id="XP_039127128.1"/>
    </source>
</evidence>
<dbReference type="Pfam" id="PF13041">
    <property type="entry name" value="PPR_2"/>
    <property type="match status" value="1"/>
</dbReference>
<feature type="repeat" description="PPR" evidence="2">
    <location>
        <begin position="287"/>
        <end position="321"/>
    </location>
</feature>
<dbReference type="FunFam" id="1.25.40.10:FF:000525">
    <property type="entry name" value="Pentatricopeptide (PPR) repeat-containing protein-like"/>
    <property type="match status" value="1"/>
</dbReference>
<dbReference type="InterPro" id="IPR046960">
    <property type="entry name" value="PPR_At4g14850-like_plant"/>
</dbReference>
<dbReference type="Pfam" id="PF01535">
    <property type="entry name" value="PPR"/>
    <property type="match status" value="2"/>
</dbReference>
<dbReference type="PROSITE" id="PS51375">
    <property type="entry name" value="PPR"/>
    <property type="match status" value="2"/>
</dbReference>
<reference evidence="3" key="2">
    <citation type="submission" date="2025-05" db="UniProtKB">
        <authorList>
            <consortium name="RefSeq"/>
        </authorList>
    </citation>
    <scope>NUCLEOTIDE SEQUENCE [LARGE SCALE GENOMIC DNA]</scope>
</reference>
<dbReference type="PANTHER" id="PTHR47926">
    <property type="entry name" value="PENTATRICOPEPTIDE REPEAT-CONTAINING PROTEIN"/>
    <property type="match status" value="1"/>
</dbReference>
<dbReference type="Proteomes" id="UP001515500">
    <property type="component" value="Chromosome 1"/>
</dbReference>
<dbReference type="InterPro" id="IPR002885">
    <property type="entry name" value="PPR_rpt"/>
</dbReference>
<dbReference type="Pfam" id="PF20431">
    <property type="entry name" value="E_motif"/>
    <property type="match status" value="1"/>
</dbReference>
<evidence type="ECO:0000313" key="3">
    <source>
        <dbReference type="Proteomes" id="UP001515500"/>
    </source>
</evidence>
<dbReference type="AlphaFoldDB" id="A0AB40BIE5"/>
<evidence type="ECO:0000313" key="5">
    <source>
        <dbReference type="RefSeq" id="XP_039127132.1"/>
    </source>
</evidence>